<evidence type="ECO:0000313" key="2">
    <source>
        <dbReference type="Proteomes" id="UP000070184"/>
    </source>
</evidence>
<dbReference type="EMBL" id="LHXK01000006">
    <property type="protein sequence ID" value="KXA90370.1"/>
    <property type="molecule type" value="Genomic_DNA"/>
</dbReference>
<keyword evidence="2" id="KW-1185">Reference proteome</keyword>
<protein>
    <submittedName>
        <fullName evidence="1">Uncharacterized protein</fullName>
    </submittedName>
</protein>
<accession>A0A133U858</accession>
<name>A0A133U858_9EURY</name>
<organism evidence="1 2">
    <name type="scientific">candidate division MSBL1 archaeon SCGC-AAA259B11</name>
    <dbReference type="NCBI Taxonomy" id="1698260"/>
    <lineage>
        <taxon>Archaea</taxon>
        <taxon>Methanobacteriati</taxon>
        <taxon>Methanobacteriota</taxon>
        <taxon>candidate division MSBL1</taxon>
    </lineage>
</organism>
<reference evidence="1 2" key="1">
    <citation type="journal article" date="2016" name="Sci. Rep.">
        <title>Metabolic traits of an uncultured archaeal lineage -MSBL1- from brine pools of the Red Sea.</title>
        <authorList>
            <person name="Mwirichia R."/>
            <person name="Alam I."/>
            <person name="Rashid M."/>
            <person name="Vinu M."/>
            <person name="Ba-Alawi W."/>
            <person name="Anthony Kamau A."/>
            <person name="Kamanda Ngugi D."/>
            <person name="Goker M."/>
            <person name="Klenk H.P."/>
            <person name="Bajic V."/>
            <person name="Stingl U."/>
        </authorList>
    </citation>
    <scope>NUCLEOTIDE SEQUENCE [LARGE SCALE GENOMIC DNA]</scope>
    <source>
        <strain evidence="1">SCGC-AAA259B11</strain>
    </source>
</reference>
<proteinExistence type="predicted"/>
<comment type="caution">
    <text evidence="1">The sequence shown here is derived from an EMBL/GenBank/DDBJ whole genome shotgun (WGS) entry which is preliminary data.</text>
</comment>
<dbReference type="AlphaFoldDB" id="A0A133U858"/>
<gene>
    <name evidence="1" type="ORF">AKJ61_00790</name>
</gene>
<sequence>MRKTLPEKWAEGSLTKEDVERWFKENRGMFPVDIQDEDHLVHCLYKIYRHLEKDELVGDFLQAIVSNDLLEAGLRADSTNAKGLRIYAYFLHNVAPAPVCNRIRTGGD</sequence>
<evidence type="ECO:0000313" key="1">
    <source>
        <dbReference type="EMBL" id="KXA90370.1"/>
    </source>
</evidence>
<dbReference type="Proteomes" id="UP000070184">
    <property type="component" value="Unassembled WGS sequence"/>
</dbReference>